<dbReference type="InterPro" id="IPR000792">
    <property type="entry name" value="Tscrpt_reg_LuxR_C"/>
</dbReference>
<gene>
    <name evidence="4" type="ordered locus">Bcav_2697</name>
</gene>
<dbReference type="SUPFAM" id="SSF48452">
    <property type="entry name" value="TPR-like"/>
    <property type="match status" value="1"/>
</dbReference>
<dbReference type="Pfam" id="PF13191">
    <property type="entry name" value="AAA_16"/>
    <property type="match status" value="1"/>
</dbReference>
<accession>C5BXQ9</accession>
<dbReference type="STRING" id="471853.Bcav_2697"/>
<dbReference type="PANTHER" id="PTHR16305:SF35">
    <property type="entry name" value="TRANSCRIPTIONAL ACTIVATOR DOMAIN"/>
    <property type="match status" value="1"/>
</dbReference>
<evidence type="ECO:0000256" key="2">
    <source>
        <dbReference type="ARBA" id="ARBA00022840"/>
    </source>
</evidence>
<dbReference type="Gene3D" id="1.25.40.10">
    <property type="entry name" value="Tetratricopeptide repeat domain"/>
    <property type="match status" value="1"/>
</dbReference>
<evidence type="ECO:0000259" key="3">
    <source>
        <dbReference type="PROSITE" id="PS50043"/>
    </source>
</evidence>
<keyword evidence="2" id="KW-0067">ATP-binding</keyword>
<dbReference type="SUPFAM" id="SSF46894">
    <property type="entry name" value="C-terminal effector domain of the bipartite response regulators"/>
    <property type="match status" value="1"/>
</dbReference>
<dbReference type="InterPro" id="IPR036388">
    <property type="entry name" value="WH-like_DNA-bd_sf"/>
</dbReference>
<dbReference type="GO" id="GO:0006355">
    <property type="term" value="P:regulation of DNA-templated transcription"/>
    <property type="evidence" value="ECO:0007669"/>
    <property type="project" value="InterPro"/>
</dbReference>
<proteinExistence type="predicted"/>
<evidence type="ECO:0000313" key="5">
    <source>
        <dbReference type="Proteomes" id="UP000007962"/>
    </source>
</evidence>
<sequence>MLLGREDDQRAIDALIAAARLGSGGALVVTGDAGIGKSALLDDAVARAEGFQVLRVTGTEAERDLPFAGLAELLRPVTDRIEDLPHPQATALATALALRDGDEVDRFAVSAGVLTLVASLAERRPVLGVVDDALLLDRPSAEAIAFTCRRLLADAVLVLVAVRDPDAAPWSSATPHRRTLAPLAPDAAELLAEAAAPAGLDPHQRRLVLELAEGNPLAVRELVRDPGRLIGPVPDAPPLVPQVLAEAFGERLSRLAPQDVAVLLAAAVAAGDLAVVARACAADALDLHALERAEHLGLLTVTSARVAFSHPLVRSAVYAAASTEDRRRTHRIVADVLPAGDADRRAWHRSAAALGPDAAVADEVEAVGRRAARRGAHAVAATAHERAAHLSTSETVRARRFLAAGDAAASAGEDANALVLLDQALRHDPSPHVAARARLVEGTAAARGGHLRDARDVLTAGGAEAADAAPGLALRMYAEAVDACLYLLDVPGAVRAADAIERLLAAGETDDDASAVAVASVAVGMARILAGGGGIAPIRRGVQLLATLPTRDVPPGWDVIGSLFLRESGAARSLVADALEQGRAAGAVGTLPHLLHHVARDDATTDRWQQAAAGYGEAISLAREFGQVTELAASLAGLAWVMARQGRTAECLAAVDQARQLDAADDVRMGEAWIRFAVAELHLGAGEVTTAIEEFAGVTAWLEDLGVADVDLSPVPELVEALCRGGRSDEALPFAVPYLEQAERKGQPWSLARAARVRGLLAPVDDVDGPFAQALELHAGTLDVFEVARTHLVYGERLRRARRSVDARVHLREALETFHRLGAAAWADIATAELNATGLSVRRREAGPVTELTPRELQIALLLADGRTTREAAGALFLSPKTVEYHLRHVYTKLGIGSRRELAAALRESP</sequence>
<evidence type="ECO:0000313" key="4">
    <source>
        <dbReference type="EMBL" id="ACQ80942.1"/>
    </source>
</evidence>
<evidence type="ECO:0000256" key="1">
    <source>
        <dbReference type="ARBA" id="ARBA00022741"/>
    </source>
</evidence>
<dbReference type="InterPro" id="IPR011990">
    <property type="entry name" value="TPR-like_helical_dom_sf"/>
</dbReference>
<name>C5BXQ9_BEUC1</name>
<dbReference type="InterPro" id="IPR016032">
    <property type="entry name" value="Sig_transdc_resp-reg_C-effctor"/>
</dbReference>
<dbReference type="eggNOG" id="COG0457">
    <property type="taxonomic scope" value="Bacteria"/>
</dbReference>
<keyword evidence="1" id="KW-0547">Nucleotide-binding</keyword>
<dbReference type="GO" id="GO:0005524">
    <property type="term" value="F:ATP binding"/>
    <property type="evidence" value="ECO:0007669"/>
    <property type="project" value="UniProtKB-KW"/>
</dbReference>
<dbReference type="Gene3D" id="1.10.10.10">
    <property type="entry name" value="Winged helix-like DNA-binding domain superfamily/Winged helix DNA-binding domain"/>
    <property type="match status" value="1"/>
</dbReference>
<dbReference type="CDD" id="cd06170">
    <property type="entry name" value="LuxR_C_like"/>
    <property type="match status" value="1"/>
</dbReference>
<dbReference type="OrthoDB" id="483at2"/>
<dbReference type="HOGENOM" id="CLU_006850_4_1_11"/>
<feature type="domain" description="HTH luxR-type" evidence="3">
    <location>
        <begin position="845"/>
        <end position="910"/>
    </location>
</feature>
<dbReference type="GO" id="GO:0004016">
    <property type="term" value="F:adenylate cyclase activity"/>
    <property type="evidence" value="ECO:0007669"/>
    <property type="project" value="TreeGrafter"/>
</dbReference>
<dbReference type="Proteomes" id="UP000007962">
    <property type="component" value="Chromosome"/>
</dbReference>
<dbReference type="InterPro" id="IPR041664">
    <property type="entry name" value="AAA_16"/>
</dbReference>
<reference evidence="4 5" key="1">
    <citation type="journal article" date="2009" name="Stand. Genomic Sci.">
        <title>Complete genome sequence of Beutenbergia cavernae type strain (HKI 0122).</title>
        <authorList>
            <person name="Land M."/>
            <person name="Pukall R."/>
            <person name="Abt B."/>
            <person name="Goker M."/>
            <person name="Rohde M."/>
            <person name="Glavina Del Rio T."/>
            <person name="Tice H."/>
            <person name="Copeland A."/>
            <person name="Cheng J.F."/>
            <person name="Lucas S."/>
            <person name="Chen F."/>
            <person name="Nolan M."/>
            <person name="Bruce D."/>
            <person name="Goodwin L."/>
            <person name="Pitluck S."/>
            <person name="Ivanova N."/>
            <person name="Mavromatis K."/>
            <person name="Ovchinnikova G."/>
            <person name="Pati A."/>
            <person name="Chen A."/>
            <person name="Palaniappan K."/>
            <person name="Hauser L."/>
            <person name="Chang Y.J."/>
            <person name="Jefferies C.C."/>
            <person name="Saunders E."/>
            <person name="Brettin T."/>
            <person name="Detter J.C."/>
            <person name="Han C."/>
            <person name="Chain P."/>
            <person name="Bristow J."/>
            <person name="Eisen J.A."/>
            <person name="Markowitz V."/>
            <person name="Hugenholtz P."/>
            <person name="Kyrpides N.C."/>
            <person name="Klenk H.P."/>
            <person name="Lapidus A."/>
        </authorList>
    </citation>
    <scope>NUCLEOTIDE SEQUENCE [LARGE SCALE GENOMIC DNA]</scope>
    <source>
        <strain evidence="5">ATCC BAA-8 / DSM 12333 / NBRC 16432</strain>
    </source>
</reference>
<dbReference type="Pfam" id="PF00196">
    <property type="entry name" value="GerE"/>
    <property type="match status" value="1"/>
</dbReference>
<keyword evidence="5" id="KW-1185">Reference proteome</keyword>
<dbReference type="PROSITE" id="PS50043">
    <property type="entry name" value="HTH_LUXR_2"/>
    <property type="match status" value="1"/>
</dbReference>
<dbReference type="AlphaFoldDB" id="C5BXQ9"/>
<organism evidence="4 5">
    <name type="scientific">Beutenbergia cavernae (strain ATCC BAA-8 / DSM 12333 / CCUG 43141 / JCM 11478 / NBRC 16432 / NCIMB 13614 / HKI 0122)</name>
    <dbReference type="NCBI Taxonomy" id="471853"/>
    <lineage>
        <taxon>Bacteria</taxon>
        <taxon>Bacillati</taxon>
        <taxon>Actinomycetota</taxon>
        <taxon>Actinomycetes</taxon>
        <taxon>Micrococcales</taxon>
        <taxon>Beutenbergiaceae</taxon>
        <taxon>Beutenbergia</taxon>
    </lineage>
</organism>
<dbReference type="EMBL" id="CP001618">
    <property type="protein sequence ID" value="ACQ80942.1"/>
    <property type="molecule type" value="Genomic_DNA"/>
</dbReference>
<dbReference type="eggNOG" id="COG2197">
    <property type="taxonomic scope" value="Bacteria"/>
</dbReference>
<dbReference type="PANTHER" id="PTHR16305">
    <property type="entry name" value="TESTICULAR SOLUBLE ADENYLYL CYCLASE"/>
    <property type="match status" value="1"/>
</dbReference>
<dbReference type="RefSeq" id="WP_015883182.1">
    <property type="nucleotide sequence ID" value="NC_012669.1"/>
</dbReference>
<dbReference type="KEGG" id="bcv:Bcav_2697"/>
<dbReference type="GO" id="GO:0005737">
    <property type="term" value="C:cytoplasm"/>
    <property type="evidence" value="ECO:0007669"/>
    <property type="project" value="TreeGrafter"/>
</dbReference>
<dbReference type="SMART" id="SM00421">
    <property type="entry name" value="HTH_LUXR"/>
    <property type="match status" value="1"/>
</dbReference>
<dbReference type="PRINTS" id="PR00038">
    <property type="entry name" value="HTHLUXR"/>
</dbReference>
<dbReference type="GO" id="GO:0003677">
    <property type="term" value="F:DNA binding"/>
    <property type="evidence" value="ECO:0007669"/>
    <property type="project" value="InterPro"/>
</dbReference>
<protein>
    <submittedName>
        <fullName evidence="4">Transcriptional regulator, LuxR family</fullName>
    </submittedName>
</protein>